<name>A0ABS4TXJ7_9PSEU</name>
<keyword evidence="2" id="KW-0731">Sigma factor</keyword>
<evidence type="ECO:0000313" key="7">
    <source>
        <dbReference type="EMBL" id="MBP2329107.1"/>
    </source>
</evidence>
<sequence length="454" mass="48291">MTTESESLALLCVTHRALVFKTCRQILDNDQDAEDATQEVFERATRYLQGKSVEKPSAYLTRVARNAAYELLKRKLKRLETTPLPEDMVPAQASPDEAEERLTLLAAQQLAEQMRPFLTAKQYKRLQTRIAEGAGRISEDEAAAALEIKQSSLHATDAQMSKILTDAAIAARFTAAPTCDCIARLAHEEPSRALAKKIEAHIETCQVCTDRRTREKRRIYETFYSLPGVLTVPSGAKLVAIKKGLIVVGVGAAACLTIAVVKTSPFTTDLPAEQAAPPPVAASATTFPTATVVASTTAFPTATVVAQAQTSVAPPKPTPVTLPSTRPPSNAPAHPAASSPAVRTDTPLTITVGPDAIGNRTITPTGCAGPKTSAIRVGITSSDGIYLVRLATQLNNKTNTTEMRNTGGSTWTGTVGPYRSTKGGPVRIAVVAVDKGGRIAERYIGIVILDPCGR</sequence>
<gene>
    <name evidence="7" type="ORF">JOF56_009492</name>
</gene>
<evidence type="ECO:0000313" key="8">
    <source>
        <dbReference type="Proteomes" id="UP001519332"/>
    </source>
</evidence>
<keyword evidence="1" id="KW-0805">Transcription regulation</keyword>
<feature type="compositionally biased region" description="Pro residues" evidence="5">
    <location>
        <begin position="314"/>
        <end position="330"/>
    </location>
</feature>
<dbReference type="InterPro" id="IPR013325">
    <property type="entry name" value="RNA_pol_sigma_r2"/>
</dbReference>
<dbReference type="SUPFAM" id="SSF88946">
    <property type="entry name" value="Sigma2 domain of RNA polymerase sigma factors"/>
    <property type="match status" value="1"/>
</dbReference>
<evidence type="ECO:0000256" key="2">
    <source>
        <dbReference type="ARBA" id="ARBA00023082"/>
    </source>
</evidence>
<feature type="compositionally biased region" description="Low complexity" evidence="5">
    <location>
        <begin position="331"/>
        <end position="341"/>
    </location>
</feature>
<feature type="domain" description="RNA polymerase sigma-70 region 2" evidence="6">
    <location>
        <begin position="14"/>
        <end position="75"/>
    </location>
</feature>
<dbReference type="Gene3D" id="1.10.1740.10">
    <property type="match status" value="1"/>
</dbReference>
<dbReference type="EMBL" id="JAGINW010000001">
    <property type="protein sequence ID" value="MBP2329107.1"/>
    <property type="molecule type" value="Genomic_DNA"/>
</dbReference>
<dbReference type="InterPro" id="IPR007627">
    <property type="entry name" value="RNA_pol_sigma70_r2"/>
</dbReference>
<reference evidence="7 8" key="1">
    <citation type="submission" date="2021-03" db="EMBL/GenBank/DDBJ databases">
        <title>Sequencing the genomes of 1000 actinobacteria strains.</title>
        <authorList>
            <person name="Klenk H.-P."/>
        </authorList>
    </citation>
    <scope>NUCLEOTIDE SEQUENCE [LARGE SCALE GENOMIC DNA]</scope>
    <source>
        <strain evidence="7 8">DSM 46670</strain>
    </source>
</reference>
<comment type="caution">
    <text evidence="7">The sequence shown here is derived from an EMBL/GenBank/DDBJ whole genome shotgun (WGS) entry which is preliminary data.</text>
</comment>
<feature type="region of interest" description="Disordered" evidence="5">
    <location>
        <begin position="399"/>
        <end position="418"/>
    </location>
</feature>
<protein>
    <submittedName>
        <fullName evidence="7">RNA polymerase sigma factor (Sigma-70 family)</fullName>
    </submittedName>
</protein>
<dbReference type="PANTHER" id="PTHR43133:SF8">
    <property type="entry name" value="RNA POLYMERASE SIGMA FACTOR HI_1459-RELATED"/>
    <property type="match status" value="1"/>
</dbReference>
<feature type="region of interest" description="Disordered" evidence="5">
    <location>
        <begin position="310"/>
        <end position="362"/>
    </location>
</feature>
<feature type="compositionally biased region" description="Polar residues" evidence="5">
    <location>
        <begin position="399"/>
        <end position="413"/>
    </location>
</feature>
<dbReference type="PANTHER" id="PTHR43133">
    <property type="entry name" value="RNA POLYMERASE ECF-TYPE SIGMA FACTO"/>
    <property type="match status" value="1"/>
</dbReference>
<keyword evidence="3" id="KW-0238">DNA-binding</keyword>
<dbReference type="Pfam" id="PF04542">
    <property type="entry name" value="Sigma70_r2"/>
    <property type="match status" value="1"/>
</dbReference>
<evidence type="ECO:0000259" key="6">
    <source>
        <dbReference type="Pfam" id="PF04542"/>
    </source>
</evidence>
<evidence type="ECO:0000256" key="4">
    <source>
        <dbReference type="ARBA" id="ARBA00023163"/>
    </source>
</evidence>
<dbReference type="RefSeq" id="WP_209645967.1">
    <property type="nucleotide sequence ID" value="NZ_JAGINW010000001.1"/>
</dbReference>
<proteinExistence type="predicted"/>
<keyword evidence="8" id="KW-1185">Reference proteome</keyword>
<evidence type="ECO:0000256" key="5">
    <source>
        <dbReference type="SAM" id="MobiDB-lite"/>
    </source>
</evidence>
<dbReference type="Proteomes" id="UP001519332">
    <property type="component" value="Unassembled WGS sequence"/>
</dbReference>
<organism evidence="7 8">
    <name type="scientific">Kibdelosporangium banguiense</name>
    <dbReference type="NCBI Taxonomy" id="1365924"/>
    <lineage>
        <taxon>Bacteria</taxon>
        <taxon>Bacillati</taxon>
        <taxon>Actinomycetota</taxon>
        <taxon>Actinomycetes</taxon>
        <taxon>Pseudonocardiales</taxon>
        <taxon>Pseudonocardiaceae</taxon>
        <taxon>Kibdelosporangium</taxon>
    </lineage>
</organism>
<accession>A0ABS4TXJ7</accession>
<evidence type="ECO:0000256" key="3">
    <source>
        <dbReference type="ARBA" id="ARBA00023125"/>
    </source>
</evidence>
<keyword evidence="4" id="KW-0804">Transcription</keyword>
<evidence type="ECO:0000256" key="1">
    <source>
        <dbReference type="ARBA" id="ARBA00023015"/>
    </source>
</evidence>
<dbReference type="InterPro" id="IPR039425">
    <property type="entry name" value="RNA_pol_sigma-70-like"/>
</dbReference>